<dbReference type="InterPro" id="IPR006638">
    <property type="entry name" value="Elp3/MiaA/NifB-like_rSAM"/>
</dbReference>
<reference evidence="19 20" key="1">
    <citation type="journal article" date="2020" name="Fungal Divers.">
        <title>Resolving the Mortierellaceae phylogeny through synthesis of multi-gene phylogenetics and phylogenomics.</title>
        <authorList>
            <person name="Vandepol N."/>
            <person name="Liber J."/>
            <person name="Desiro A."/>
            <person name="Na H."/>
            <person name="Kennedy M."/>
            <person name="Barry K."/>
            <person name="Grigoriev I.V."/>
            <person name="Miller A.N."/>
            <person name="O'Donnell K."/>
            <person name="Stajich J.E."/>
            <person name="Bonito G."/>
        </authorList>
    </citation>
    <scope>NUCLEOTIDE SEQUENCE [LARGE SCALE GENOMIC DNA]</scope>
    <source>
        <strain evidence="19 20">AD045</strain>
    </source>
</reference>
<evidence type="ECO:0000256" key="10">
    <source>
        <dbReference type="ARBA" id="ARBA00022679"/>
    </source>
</evidence>
<dbReference type="EC" id="4.3.1.32" evidence="6"/>
<dbReference type="EMBL" id="JAAAIM010000014">
    <property type="protein sequence ID" value="KAG0298156.1"/>
    <property type="molecule type" value="Genomic_DNA"/>
</dbReference>
<dbReference type="CDD" id="cd01335">
    <property type="entry name" value="Radical_SAM"/>
    <property type="match status" value="1"/>
</dbReference>
<dbReference type="NCBIfam" id="TIGR03551">
    <property type="entry name" value="F420_cofH"/>
    <property type="match status" value="1"/>
</dbReference>
<dbReference type="NCBIfam" id="TIGR00423">
    <property type="entry name" value="CofH family radical SAM protein"/>
    <property type="match status" value="1"/>
</dbReference>
<dbReference type="PANTHER" id="PTHR43076:SF1">
    <property type="entry name" value="LIPOYL SYNTHASE 2"/>
    <property type="match status" value="1"/>
</dbReference>
<dbReference type="InterPro" id="IPR058240">
    <property type="entry name" value="rSAM_sf"/>
</dbReference>
<dbReference type="Pfam" id="PF04055">
    <property type="entry name" value="Radical_SAM"/>
    <property type="match status" value="1"/>
</dbReference>
<dbReference type="Gene3D" id="3.40.50.10680">
    <property type="entry name" value="CofD-like domains"/>
    <property type="match status" value="1"/>
</dbReference>
<feature type="domain" description="Radical SAM core" evidence="18">
    <location>
        <begin position="130"/>
        <end position="415"/>
    </location>
</feature>
<dbReference type="NCBIfam" id="TIGR03550">
    <property type="entry name" value="F420_cofG"/>
    <property type="match status" value="1"/>
</dbReference>
<dbReference type="SFLD" id="SFLDS00029">
    <property type="entry name" value="Radical_SAM"/>
    <property type="match status" value="1"/>
</dbReference>
<protein>
    <recommendedName>
        <fullName evidence="8">FO synthase</fullName>
        <ecNumber evidence="7">2.5.1.147</ecNumber>
        <ecNumber evidence="6">4.3.1.32</ecNumber>
    </recommendedName>
</protein>
<keyword evidence="11" id="KW-0949">S-adenosyl-L-methionine</keyword>
<evidence type="ECO:0000256" key="14">
    <source>
        <dbReference type="ARBA" id="ARBA00023014"/>
    </source>
</evidence>
<dbReference type="SFLD" id="SFLDG01388">
    <property type="entry name" value="7_8-didemethyl-8-hydroxy-5-dea"/>
    <property type="match status" value="1"/>
</dbReference>
<evidence type="ECO:0000256" key="6">
    <source>
        <dbReference type="ARBA" id="ARBA00012126"/>
    </source>
</evidence>
<accession>A0ABQ7KFH1</accession>
<sequence>MHSASARQRSDGIWGVVPLKAPESAKTRLAGVLSHASRRSLFFSMANHVISTLKASSNIARLLVVTPSEISAEMARAAGAEILWGPPDEGMANACARATAHVAAAGGQRVMFVPGDLPLLDVAAVDMLSRAPVDAIGMAPNREGYGTNGLICRPGAIPMHFSGHSLSAHKDAAQRAGIKVWIVRARGWALDVDLPADLDELKSSIKDALEIARAGAAAGCREALFTLGDRPEERYAAAREALQQLGHASTASYVAEVAQRVRAETGLLPHFNMGVLSAAEYQALRPHAPSFGIMLETASERLSERGGPHYGSPDKHPAVRLETMRLAGEAHIPITSGILIGIGETRRERLESLFALRDLHDRYGHVQEVIVQNFRAKAGTKMVNAPEPSMDELCWTTAVARLILGSAMSIQVPPNLFEGDLTDLIRAGINDWGGVSPITPDHVNPEAPWPHLERLSEVTARGGKVLVERLTVYPQYIDARDQWVDPGLHRDLLLHSDCGGLARTDGKWIAGSSTATDISSLQMQATIPNADSISPQTIDIVNKCLSGDRLEEADLVHLFKARGNDFAYLTQTADRLRKETNGDNITYVVNRNINYTNVCQYHCNFCAFSKGRVEESLREKPYIVELDEIRRRVREAWDRGATEVCLQGGIHPDYTGHTYLDICSAAKTECPDIHIHAFSPLEIMHGAQSLGRTVKAFLSDLKKAGLSTLPGTAAEILDDEVRRQICPDKLNTQEWLTVIRTAHELGLRTTATIMFGHVESYRHWAQHILKLVELQRNTRGLTEFVPLPFVHEEAPLFRRNRSHQGPTLREAVLMHTVGRLAFHGLIDNIQTSWVKMGEQGSQLCLQAGVNDLGGSLMNESISRAAGAAHGQELSPAAMAALAARLGRTAVQRTTLYGRVSIERQQAAQAALPLTPVKMAKYVALCGGVGGAKLAFGLAHALPPGELTIAVNTGDDFEHFGLLICPDLDTVVYTLAGIADAGKGWGRASESWLVQEELARLGGPTWFQLGDKDLALHLYRRSLLDGGNSLCGVTTTLANTLGIKHTIVPMSNDPVRTIVETDEGALAFQNYFVARRCEPRVSGFRYEGAATARVSPALEAALNAPDLTGIILCPSNPFDECDASALCTDSIEIDMIKTLMKTPNERITLAQHVLARLKNLSSNGKVYAMS</sequence>
<dbReference type="EC" id="2.5.1.147" evidence="7"/>
<dbReference type="InterPro" id="IPR002882">
    <property type="entry name" value="CofD"/>
</dbReference>
<feature type="domain" description="Radical SAM core" evidence="18">
    <location>
        <begin position="585"/>
        <end position="823"/>
    </location>
</feature>
<evidence type="ECO:0000256" key="4">
    <source>
        <dbReference type="ARBA" id="ARBA00010051"/>
    </source>
</evidence>
<evidence type="ECO:0000256" key="2">
    <source>
        <dbReference type="ARBA" id="ARBA00003692"/>
    </source>
</evidence>
<dbReference type="NCBIfam" id="TIGR03552">
    <property type="entry name" value="F420_cofC"/>
    <property type="match status" value="1"/>
</dbReference>
<dbReference type="InterPro" id="IPR019939">
    <property type="entry name" value="CofG_family"/>
</dbReference>
<evidence type="ECO:0000256" key="13">
    <source>
        <dbReference type="ARBA" id="ARBA00023004"/>
    </source>
</evidence>
<dbReference type="Gene3D" id="3.20.20.70">
    <property type="entry name" value="Aldolase class I"/>
    <property type="match status" value="2"/>
</dbReference>
<comment type="similarity">
    <text evidence="4">In the C-terminal section; belongs to the radical SAM superfamily. CofH family.</text>
</comment>
<comment type="cofactor">
    <cofactor evidence="1">
        <name>[4Fe-4S] cluster</name>
        <dbReference type="ChEBI" id="CHEBI:49883"/>
    </cofactor>
</comment>
<dbReference type="Pfam" id="PF01983">
    <property type="entry name" value="CofC"/>
    <property type="match status" value="1"/>
</dbReference>
<dbReference type="SFLD" id="SFLDG01064">
    <property type="entry name" value="F420__menaquinone_cofactor_bio"/>
    <property type="match status" value="1"/>
</dbReference>
<comment type="catalytic activity">
    <reaction evidence="16">
        <text>5-amino-6-(D-ribitylamino)uracil + L-tyrosine + S-adenosyl-L-methionine = 5-amino-5-(4-hydroxybenzyl)-6-(D-ribitylimino)-5,6-dihydrouracil + 2-iminoacetate + 5'-deoxyadenosine + L-methionine + H(+)</text>
        <dbReference type="Rhea" id="RHEA:55200"/>
        <dbReference type="ChEBI" id="CHEBI:15378"/>
        <dbReference type="ChEBI" id="CHEBI:15934"/>
        <dbReference type="ChEBI" id="CHEBI:17319"/>
        <dbReference type="ChEBI" id="CHEBI:57844"/>
        <dbReference type="ChEBI" id="CHEBI:58315"/>
        <dbReference type="ChEBI" id="CHEBI:59789"/>
        <dbReference type="ChEBI" id="CHEBI:77846"/>
        <dbReference type="ChEBI" id="CHEBI:85936"/>
        <dbReference type="EC" id="2.5.1.147"/>
    </reaction>
</comment>
<dbReference type="HAMAP" id="MF_02114">
    <property type="entry name" value="CofC"/>
    <property type="match status" value="1"/>
</dbReference>
<dbReference type="InterPro" id="IPR013785">
    <property type="entry name" value="Aldolase_TIM"/>
</dbReference>
<dbReference type="Gene3D" id="1.10.8.240">
    <property type="entry name" value="CofD-like domain"/>
    <property type="match status" value="1"/>
</dbReference>
<dbReference type="Pfam" id="PF01933">
    <property type="entry name" value="CofD"/>
    <property type="match status" value="1"/>
</dbReference>
<evidence type="ECO:0000256" key="16">
    <source>
        <dbReference type="ARBA" id="ARBA00048468"/>
    </source>
</evidence>
<dbReference type="InterPro" id="IPR002835">
    <property type="entry name" value="CofC"/>
</dbReference>
<keyword evidence="10" id="KW-0808">Transferase</keyword>
<evidence type="ECO:0000256" key="11">
    <source>
        <dbReference type="ARBA" id="ARBA00022691"/>
    </source>
</evidence>
<keyword evidence="20" id="KW-1185">Reference proteome</keyword>
<proteinExistence type="inferred from homology"/>
<dbReference type="Gene3D" id="3.90.550.10">
    <property type="entry name" value="Spore Coat Polysaccharide Biosynthesis Protein SpsA, Chain A"/>
    <property type="match status" value="1"/>
</dbReference>
<dbReference type="PROSITE" id="PS51918">
    <property type="entry name" value="RADICAL_SAM"/>
    <property type="match status" value="2"/>
</dbReference>
<dbReference type="InterPro" id="IPR045567">
    <property type="entry name" value="CofH/MnqC-like_C"/>
</dbReference>
<dbReference type="PANTHER" id="PTHR43076">
    <property type="entry name" value="FO SYNTHASE (COFH)"/>
    <property type="match status" value="1"/>
</dbReference>
<keyword evidence="9" id="KW-0004">4Fe-4S</keyword>
<dbReference type="SUPFAM" id="SSF53448">
    <property type="entry name" value="Nucleotide-diphospho-sugar transferases"/>
    <property type="match status" value="1"/>
</dbReference>
<evidence type="ECO:0000313" key="19">
    <source>
        <dbReference type="EMBL" id="KAG0298156.1"/>
    </source>
</evidence>
<dbReference type="NCBIfam" id="NF005609">
    <property type="entry name" value="PRK07360.1"/>
    <property type="match status" value="1"/>
</dbReference>
<evidence type="ECO:0000256" key="1">
    <source>
        <dbReference type="ARBA" id="ARBA00001966"/>
    </source>
</evidence>
<dbReference type="HAMAP" id="MF_01611">
    <property type="entry name" value="FO_synth_sub1"/>
    <property type="match status" value="1"/>
</dbReference>
<evidence type="ECO:0000256" key="3">
    <source>
        <dbReference type="ARBA" id="ARBA00004712"/>
    </source>
</evidence>
<dbReference type="InterPro" id="IPR029044">
    <property type="entry name" value="Nucleotide-diphossugar_trans"/>
</dbReference>
<dbReference type="Proteomes" id="UP001194696">
    <property type="component" value="Unassembled WGS sequence"/>
</dbReference>
<dbReference type="InterPro" id="IPR007197">
    <property type="entry name" value="rSAM"/>
</dbReference>
<gene>
    <name evidence="19" type="ORF">BGZ96_002172</name>
</gene>
<dbReference type="SFLD" id="SFLDG01389">
    <property type="entry name" value="menaquinone_synthsis_involved"/>
    <property type="match status" value="1"/>
</dbReference>
<organism evidence="19 20">
    <name type="scientific">Linnemannia gamsii</name>
    <dbReference type="NCBI Taxonomy" id="64522"/>
    <lineage>
        <taxon>Eukaryota</taxon>
        <taxon>Fungi</taxon>
        <taxon>Fungi incertae sedis</taxon>
        <taxon>Mucoromycota</taxon>
        <taxon>Mortierellomycotina</taxon>
        <taxon>Mortierellomycetes</taxon>
        <taxon>Mortierellales</taxon>
        <taxon>Mortierellaceae</taxon>
        <taxon>Linnemannia</taxon>
    </lineage>
</organism>
<keyword evidence="15" id="KW-0456">Lyase</keyword>
<comment type="similarity">
    <text evidence="5">In the N-terminal section; belongs to the radical SAM superfamily. CofG family.</text>
</comment>
<comment type="catalytic activity">
    <reaction evidence="17">
        <text>5-amino-5-(4-hydroxybenzyl)-6-(D-ribitylimino)-5,6-dihydrouracil + S-adenosyl-L-methionine = 7,8-didemethyl-8-hydroxy-5-deazariboflavin + 5'-deoxyadenosine + L-methionine + NH4(+) + H(+)</text>
        <dbReference type="Rhea" id="RHEA:55204"/>
        <dbReference type="ChEBI" id="CHEBI:15378"/>
        <dbReference type="ChEBI" id="CHEBI:17319"/>
        <dbReference type="ChEBI" id="CHEBI:28938"/>
        <dbReference type="ChEBI" id="CHEBI:57844"/>
        <dbReference type="ChEBI" id="CHEBI:59789"/>
        <dbReference type="ChEBI" id="CHEBI:59904"/>
        <dbReference type="ChEBI" id="CHEBI:85936"/>
        <dbReference type="EC" id="4.3.1.32"/>
    </reaction>
</comment>
<dbReference type="SMART" id="SM00729">
    <property type="entry name" value="Elp3"/>
    <property type="match status" value="2"/>
</dbReference>
<keyword evidence="14" id="KW-0411">Iron-sulfur</keyword>
<evidence type="ECO:0000256" key="9">
    <source>
        <dbReference type="ARBA" id="ARBA00022485"/>
    </source>
</evidence>
<evidence type="ECO:0000256" key="7">
    <source>
        <dbReference type="ARBA" id="ARBA00012289"/>
    </source>
</evidence>
<evidence type="ECO:0000256" key="8">
    <source>
        <dbReference type="ARBA" id="ARBA00022220"/>
    </source>
</evidence>
<evidence type="ECO:0000256" key="5">
    <source>
        <dbReference type="ARBA" id="ARBA00010826"/>
    </source>
</evidence>
<dbReference type="Pfam" id="PF19288">
    <property type="entry name" value="CofH_C"/>
    <property type="match status" value="1"/>
</dbReference>
<dbReference type="NCBIfam" id="NF004884">
    <property type="entry name" value="PRK06245.1"/>
    <property type="match status" value="1"/>
</dbReference>
<evidence type="ECO:0000256" key="15">
    <source>
        <dbReference type="ARBA" id="ARBA00023239"/>
    </source>
</evidence>
<dbReference type="InterPro" id="IPR019940">
    <property type="entry name" value="CofH_family"/>
</dbReference>
<comment type="pathway">
    <text evidence="3">Cofactor biosynthesis; coenzyme F0 biosynthesis.</text>
</comment>
<dbReference type="SFLD" id="SFLDF00343">
    <property type="entry name" value="aminofutalosine_synthase_(mqnE"/>
    <property type="match status" value="1"/>
</dbReference>
<dbReference type="InterPro" id="IPR020050">
    <property type="entry name" value="FO_synthase_su2"/>
</dbReference>
<comment type="caution">
    <text evidence="19">The sequence shown here is derived from an EMBL/GenBank/DDBJ whole genome shotgun (WGS) entry which is preliminary data.</text>
</comment>
<keyword evidence="13" id="KW-0408">Iron</keyword>
<evidence type="ECO:0000256" key="17">
    <source>
        <dbReference type="ARBA" id="ARBA00048974"/>
    </source>
</evidence>
<dbReference type="SUPFAM" id="SSF102114">
    <property type="entry name" value="Radical SAM enzymes"/>
    <property type="match status" value="2"/>
</dbReference>
<keyword evidence="12" id="KW-0479">Metal-binding</keyword>
<comment type="function">
    <text evidence="2">Catalyzes the radical-mediated synthesis of 7,8-didemethyl-8-hydroxy-5-deazariboflavin (FO) from 5-amino-6-(D-ribitylamino)uracil and L-tyrosine.</text>
</comment>
<dbReference type="SUPFAM" id="SSF142338">
    <property type="entry name" value="CofD-like"/>
    <property type="match status" value="1"/>
</dbReference>
<dbReference type="InterPro" id="IPR038136">
    <property type="entry name" value="CofD-like_dom_sf"/>
</dbReference>
<evidence type="ECO:0000259" key="18">
    <source>
        <dbReference type="PROSITE" id="PS51918"/>
    </source>
</evidence>
<dbReference type="HAMAP" id="MF_01612">
    <property type="entry name" value="FO_synth_sub2"/>
    <property type="match status" value="1"/>
</dbReference>
<evidence type="ECO:0000313" key="20">
    <source>
        <dbReference type="Proteomes" id="UP001194696"/>
    </source>
</evidence>
<dbReference type="InterPro" id="IPR034405">
    <property type="entry name" value="F420"/>
</dbReference>
<evidence type="ECO:0000256" key="12">
    <source>
        <dbReference type="ARBA" id="ARBA00022723"/>
    </source>
</evidence>
<name>A0ABQ7KFH1_9FUNG</name>